<sequence length="100" mass="11321">MSKDRLFEVLLSPRVTEKTTRVGEQGNQYVFRVVNDANKTEIRAAVESLFGVNVESVRIVNVKGKNKSFRMRAGKRSDWKKAYVRVQEGQVIDFLGGESA</sequence>
<evidence type="ECO:0000313" key="7">
    <source>
        <dbReference type="EMBL" id="MEJ8567452.1"/>
    </source>
</evidence>
<dbReference type="Pfam" id="PF00276">
    <property type="entry name" value="Ribosomal_L23"/>
    <property type="match status" value="1"/>
</dbReference>
<comment type="similarity">
    <text evidence="1 6">Belongs to the universal ribosomal protein uL23 family.</text>
</comment>
<evidence type="ECO:0000256" key="2">
    <source>
        <dbReference type="ARBA" id="ARBA00022730"/>
    </source>
</evidence>
<dbReference type="InterPro" id="IPR012678">
    <property type="entry name" value="Ribosomal_uL23/eL15/eS24_sf"/>
</dbReference>
<dbReference type="Gene3D" id="3.30.70.330">
    <property type="match status" value="1"/>
</dbReference>
<evidence type="ECO:0000256" key="4">
    <source>
        <dbReference type="ARBA" id="ARBA00022980"/>
    </source>
</evidence>
<reference evidence="7 8" key="1">
    <citation type="submission" date="2024-02" db="EMBL/GenBank/DDBJ databases">
        <title>A novel Wenzhouxiangellaceae bacterium, isolated from coastal sediments.</title>
        <authorList>
            <person name="Du Z.-J."/>
            <person name="Ye Y.-Q."/>
            <person name="Zhang X.-Y."/>
        </authorList>
    </citation>
    <scope>NUCLEOTIDE SEQUENCE [LARGE SCALE GENOMIC DNA]</scope>
    <source>
        <strain evidence="7 8">CH-27</strain>
    </source>
</reference>
<dbReference type="NCBIfam" id="NF004359">
    <property type="entry name" value="PRK05738.1-3"/>
    <property type="match status" value="1"/>
</dbReference>
<comment type="subunit">
    <text evidence="6">Part of the 50S ribosomal subunit. Contacts protein L29, and trigger factor when it is bound to the ribosome.</text>
</comment>
<dbReference type="InterPro" id="IPR013025">
    <property type="entry name" value="Ribosomal_uL23-like"/>
</dbReference>
<evidence type="ECO:0000256" key="5">
    <source>
        <dbReference type="ARBA" id="ARBA00023274"/>
    </source>
</evidence>
<dbReference type="GO" id="GO:0019843">
    <property type="term" value="F:rRNA binding"/>
    <property type="evidence" value="ECO:0007669"/>
    <property type="project" value="UniProtKB-UniRule"/>
</dbReference>
<dbReference type="AlphaFoldDB" id="A0AAW9R7Y7"/>
<keyword evidence="4 6" id="KW-0689">Ribosomal protein</keyword>
<dbReference type="FunFam" id="3.30.70.330:FF:000001">
    <property type="entry name" value="50S ribosomal protein L23"/>
    <property type="match status" value="1"/>
</dbReference>
<keyword evidence="3 6" id="KW-0694">RNA-binding</keyword>
<keyword evidence="2 6" id="KW-0699">rRNA-binding</keyword>
<name>A0AAW9R7Y7_9GAMM</name>
<dbReference type="GO" id="GO:1990904">
    <property type="term" value="C:ribonucleoprotein complex"/>
    <property type="evidence" value="ECO:0007669"/>
    <property type="project" value="UniProtKB-KW"/>
</dbReference>
<dbReference type="Proteomes" id="UP001359886">
    <property type="component" value="Unassembled WGS sequence"/>
</dbReference>
<keyword evidence="8" id="KW-1185">Reference proteome</keyword>
<protein>
    <recommendedName>
        <fullName evidence="6">Large ribosomal subunit protein uL23</fullName>
    </recommendedName>
</protein>
<gene>
    <name evidence="6 7" type="primary">rplW</name>
    <name evidence="7" type="ORF">V3330_07430</name>
</gene>
<evidence type="ECO:0000256" key="1">
    <source>
        <dbReference type="ARBA" id="ARBA00006700"/>
    </source>
</evidence>
<organism evidence="7 8">
    <name type="scientific">Elongatibacter sediminis</name>
    <dbReference type="NCBI Taxonomy" id="3119006"/>
    <lineage>
        <taxon>Bacteria</taxon>
        <taxon>Pseudomonadati</taxon>
        <taxon>Pseudomonadota</taxon>
        <taxon>Gammaproteobacteria</taxon>
        <taxon>Chromatiales</taxon>
        <taxon>Wenzhouxiangellaceae</taxon>
        <taxon>Elongatibacter</taxon>
    </lineage>
</organism>
<evidence type="ECO:0000313" key="8">
    <source>
        <dbReference type="Proteomes" id="UP001359886"/>
    </source>
</evidence>
<comment type="function">
    <text evidence="6">One of the early assembly proteins it binds 23S rRNA. One of the proteins that surrounds the polypeptide exit tunnel on the outside of the ribosome. Forms the main docking site for trigger factor binding to the ribosome.</text>
</comment>
<evidence type="ECO:0000256" key="3">
    <source>
        <dbReference type="ARBA" id="ARBA00022884"/>
    </source>
</evidence>
<evidence type="ECO:0000256" key="6">
    <source>
        <dbReference type="HAMAP-Rule" id="MF_01369"/>
    </source>
</evidence>
<dbReference type="EMBL" id="JAZHOG010000004">
    <property type="protein sequence ID" value="MEJ8567452.1"/>
    <property type="molecule type" value="Genomic_DNA"/>
</dbReference>
<dbReference type="SUPFAM" id="SSF54189">
    <property type="entry name" value="Ribosomal proteins S24e, L23 and L15e"/>
    <property type="match status" value="1"/>
</dbReference>
<dbReference type="NCBIfam" id="NF004363">
    <property type="entry name" value="PRK05738.2-4"/>
    <property type="match status" value="1"/>
</dbReference>
<accession>A0AAW9R7Y7</accession>
<dbReference type="GO" id="GO:0003735">
    <property type="term" value="F:structural constituent of ribosome"/>
    <property type="evidence" value="ECO:0007669"/>
    <property type="project" value="InterPro"/>
</dbReference>
<dbReference type="InterPro" id="IPR012677">
    <property type="entry name" value="Nucleotide-bd_a/b_plait_sf"/>
</dbReference>
<comment type="caution">
    <text evidence="7">The sequence shown here is derived from an EMBL/GenBank/DDBJ whole genome shotgun (WGS) entry which is preliminary data.</text>
</comment>
<dbReference type="HAMAP" id="MF_01369_B">
    <property type="entry name" value="Ribosomal_uL23_B"/>
    <property type="match status" value="1"/>
</dbReference>
<dbReference type="PANTHER" id="PTHR11620">
    <property type="entry name" value="60S RIBOSOMAL PROTEIN L23A"/>
    <property type="match status" value="1"/>
</dbReference>
<proteinExistence type="inferred from homology"/>
<dbReference type="GO" id="GO:0006412">
    <property type="term" value="P:translation"/>
    <property type="evidence" value="ECO:0007669"/>
    <property type="project" value="UniProtKB-UniRule"/>
</dbReference>
<dbReference type="RefSeq" id="WP_354694772.1">
    <property type="nucleotide sequence ID" value="NZ_JAZHOG010000004.1"/>
</dbReference>
<keyword evidence="5 6" id="KW-0687">Ribonucleoprotein</keyword>
<dbReference type="GO" id="GO:0005840">
    <property type="term" value="C:ribosome"/>
    <property type="evidence" value="ECO:0007669"/>
    <property type="project" value="UniProtKB-KW"/>
</dbReference>